<dbReference type="SMART" id="SM00530">
    <property type="entry name" value="HTH_XRE"/>
    <property type="match status" value="1"/>
</dbReference>
<dbReference type="Pfam" id="PF01381">
    <property type="entry name" value="HTH_3"/>
    <property type="match status" value="1"/>
</dbReference>
<organism evidence="4 5">
    <name type="scientific">Philodulcilactobacillus myokoensis</name>
    <dbReference type="NCBI Taxonomy" id="2929573"/>
    <lineage>
        <taxon>Bacteria</taxon>
        <taxon>Bacillati</taxon>
        <taxon>Bacillota</taxon>
        <taxon>Bacilli</taxon>
        <taxon>Lactobacillales</taxon>
        <taxon>Lactobacillaceae</taxon>
        <taxon>Philodulcilactobacillus</taxon>
    </lineage>
</organism>
<reference evidence="4" key="1">
    <citation type="submission" date="2022-07" db="EMBL/GenBank/DDBJ databases">
        <authorList>
            <person name="Kouya T."/>
            <person name="Ishiyama Y."/>
        </authorList>
    </citation>
    <scope>NUCLEOTIDE SEQUENCE</scope>
    <source>
        <strain evidence="4">WR16-4</strain>
    </source>
</reference>
<sequence>MEFSKRIIAARKQKRLTQSEVANHLHVSRKTISHWENEQSYPDIDSLINISNFYGISIDSMLKEDQNMKKALDPNNLIFQIKSIISAINHINIIAFIVLVVGMIIRNQMWSGFIFASVIVLIVDYTIIDLLNDLKIRVSPTPYKDIRDKQIKDFKIFIPLAIGTFVLANILSFFNNFTNYIEILNLIFLASIIKLATTTFHYKYGYRGKPNEK</sequence>
<dbReference type="RefSeq" id="WP_286135762.1">
    <property type="nucleotide sequence ID" value="NZ_BRPL01000002.1"/>
</dbReference>
<evidence type="ECO:0000256" key="1">
    <source>
        <dbReference type="ARBA" id="ARBA00023125"/>
    </source>
</evidence>
<evidence type="ECO:0000313" key="4">
    <source>
        <dbReference type="EMBL" id="GLB46305.1"/>
    </source>
</evidence>
<feature type="transmembrane region" description="Helical" evidence="2">
    <location>
        <begin position="153"/>
        <end position="174"/>
    </location>
</feature>
<dbReference type="EMBL" id="BRPL01000002">
    <property type="protein sequence ID" value="GLB46305.1"/>
    <property type="molecule type" value="Genomic_DNA"/>
</dbReference>
<gene>
    <name evidence="4" type="ORF">WR164_02840</name>
</gene>
<feature type="transmembrane region" description="Helical" evidence="2">
    <location>
        <begin position="111"/>
        <end position="132"/>
    </location>
</feature>
<dbReference type="Gene3D" id="1.10.260.40">
    <property type="entry name" value="lambda repressor-like DNA-binding domains"/>
    <property type="match status" value="1"/>
</dbReference>
<dbReference type="InterPro" id="IPR010982">
    <property type="entry name" value="Lambda_DNA-bd_dom_sf"/>
</dbReference>
<protein>
    <recommendedName>
        <fullName evidence="3">HTH cro/C1-type domain-containing protein</fullName>
    </recommendedName>
</protein>
<dbReference type="PANTHER" id="PTHR46558">
    <property type="entry name" value="TRACRIPTIONAL REGULATORY PROTEIN-RELATED-RELATED"/>
    <property type="match status" value="1"/>
</dbReference>
<reference evidence="4" key="2">
    <citation type="journal article" date="2023" name="PLoS ONE">
        <title>Philodulcilactobacillus myokoensis gen. nov., sp. nov., a fructophilic, acidophilic, and agar-phobic lactic acid bacterium isolated from fermented vegetable extracts.</title>
        <authorList>
            <person name="Kouya T."/>
            <person name="Ishiyama Y."/>
            <person name="Ohashi S."/>
            <person name="Kumakubo R."/>
            <person name="Yamazaki T."/>
            <person name="Otaki T."/>
        </authorList>
    </citation>
    <scope>NUCLEOTIDE SEQUENCE</scope>
    <source>
        <strain evidence="4">WR16-4</strain>
    </source>
</reference>
<dbReference type="PANTHER" id="PTHR46558:SF13">
    <property type="entry name" value="HTH-TYPE TRANSCRIPTIONAL REGULATOR IMMR"/>
    <property type="match status" value="1"/>
</dbReference>
<evidence type="ECO:0000313" key="5">
    <source>
        <dbReference type="Proteomes" id="UP001144204"/>
    </source>
</evidence>
<dbReference type="Proteomes" id="UP001144204">
    <property type="component" value="Unassembled WGS sequence"/>
</dbReference>
<keyword evidence="2" id="KW-0812">Transmembrane</keyword>
<keyword evidence="2" id="KW-1133">Transmembrane helix</keyword>
<evidence type="ECO:0000256" key="2">
    <source>
        <dbReference type="SAM" id="Phobius"/>
    </source>
</evidence>
<evidence type="ECO:0000259" key="3">
    <source>
        <dbReference type="PROSITE" id="PS50943"/>
    </source>
</evidence>
<name>A0A9W6B0I2_9LACO</name>
<dbReference type="PROSITE" id="PS50943">
    <property type="entry name" value="HTH_CROC1"/>
    <property type="match status" value="1"/>
</dbReference>
<dbReference type="InterPro" id="IPR001387">
    <property type="entry name" value="Cro/C1-type_HTH"/>
</dbReference>
<comment type="caution">
    <text evidence="4">The sequence shown here is derived from an EMBL/GenBank/DDBJ whole genome shotgun (WGS) entry which is preliminary data.</text>
</comment>
<keyword evidence="1" id="KW-0238">DNA-binding</keyword>
<accession>A0A9W6B0I2</accession>
<dbReference type="CDD" id="cd00093">
    <property type="entry name" value="HTH_XRE"/>
    <property type="match status" value="1"/>
</dbReference>
<keyword evidence="2" id="KW-0472">Membrane</keyword>
<feature type="transmembrane region" description="Helical" evidence="2">
    <location>
        <begin position="84"/>
        <end position="105"/>
    </location>
</feature>
<dbReference type="GO" id="GO:0003677">
    <property type="term" value="F:DNA binding"/>
    <property type="evidence" value="ECO:0007669"/>
    <property type="project" value="UniProtKB-KW"/>
</dbReference>
<keyword evidence="5" id="KW-1185">Reference proteome</keyword>
<dbReference type="SUPFAM" id="SSF47413">
    <property type="entry name" value="lambda repressor-like DNA-binding domains"/>
    <property type="match status" value="1"/>
</dbReference>
<dbReference type="AlphaFoldDB" id="A0A9W6B0I2"/>
<feature type="domain" description="HTH cro/C1-type" evidence="3">
    <location>
        <begin position="7"/>
        <end position="61"/>
    </location>
</feature>
<proteinExistence type="predicted"/>
<feature type="transmembrane region" description="Helical" evidence="2">
    <location>
        <begin position="180"/>
        <end position="202"/>
    </location>
</feature>